<evidence type="ECO:0000313" key="12">
    <source>
        <dbReference type="EMBL" id="MBS2099376.1"/>
    </source>
</evidence>
<dbReference type="InterPro" id="IPR013783">
    <property type="entry name" value="Ig-like_fold"/>
</dbReference>
<dbReference type="InterPro" id="IPR009057">
    <property type="entry name" value="Homeodomain-like_sf"/>
</dbReference>
<protein>
    <recommendedName>
        <fullName evidence="2">histidine kinase</fullName>
        <ecNumber evidence="2">2.7.13.3</ecNumber>
    </recommendedName>
</protein>
<dbReference type="PROSITE" id="PS50110">
    <property type="entry name" value="RESPONSE_REGULATORY"/>
    <property type="match status" value="1"/>
</dbReference>
<dbReference type="Pfam" id="PF07495">
    <property type="entry name" value="Y_Y_Y"/>
    <property type="match status" value="1"/>
</dbReference>
<dbReference type="Gene3D" id="1.10.10.60">
    <property type="entry name" value="Homeodomain-like"/>
    <property type="match status" value="2"/>
</dbReference>
<feature type="modified residue" description="4-aspartylphosphate" evidence="7">
    <location>
        <position position="1164"/>
    </location>
</feature>
<dbReference type="SMART" id="SM00448">
    <property type="entry name" value="REC"/>
    <property type="match status" value="1"/>
</dbReference>
<dbReference type="InterPro" id="IPR005467">
    <property type="entry name" value="His_kinase_dom"/>
</dbReference>
<sequence length="1366" mass="156532">MGLNIRKLFVKLLLLILILPSSISAAEQYSFLRLSARDGLINNQVTYLFEDSKGFIWIGTTSGLSRFDGTHFVNYSHNRDDSTSIRDNYISNIQEDKDGLLWIETRWEMSIYNPLTNQFTNNISDYLLPKGITEQISRVYVDMNKETWYRSGASGKYLLIDSVSKQLYDPFHTENDSQQQLIHKQGLYYLLYENGKIEIYNDQNYQLIHAYNEITQIYSNDHLPVLFVDDDGDLYVYGNNDGIYYYHSAEKEWKHLTTDSGIQLSSNIIRKIEQDGKGLIWVGTDHGGIDLINKYSQKVQTLYYQRDNPTSISQNTITGLFLDSNNIMWVGTFKNGISYYHESIHKFSHYHSTSNLHNTLPFNDVNCFAEDENGNLWIGTNGGGLIYFNRKKNTYTRYRHNPKNTNSLSSNVIVGLLVDSDGTLWIGTYTGGLNSFDGRNFTHYKTIKGDEHSISSNDIWDIVEDNEHRLWIATLGGGVSLFDKQTSKFIDIPNTGNVQLPSPFVSQIYKMSSGNLVFGTALGVVFYDMQEKRYRYHPKEVKNSALPISNNNVNDVFEDSRGWIWIATREGLTMFDPNNDYIRSFDDDDGLPAEIINCILEDEFQTIWISKSSGLSQIIPKPVAQVNQYGFNVINYTEDDGLQGKEFNVNASLRTSENELIFGGPNGFNLFETKSIKFNKVLPDVVFTDLQIFNKSLNVGEKINGRQVLQESITETNEITLKHSMNVFSIEFAALSFFNPQKIKYKYMLEGFDQDWIEKSSKNPKVTYTNLNRGDYVFKVKACNNDGFWNETPVELKITILPPFYASTLAFVIYFIIIACILIYIRYSMLKKERIKLQMENDRILAKKHHEMDEMKLRFLTNVSHEFRTPLTLILTPLEKLLKMDKEPGEHKLLETINRNTHELLNLVNQLLDFRRLDLHGLQFNPSYGDIVKFLSGVCNNFSDSFQKAGIQFSFQCSINQLFFRFDHEKLNKVTMNLLSNALKFTQKGGWVKLNVDQSISNVDGQKQIIISVKDNGVGIAEEDHDKIFERFYQSSNSSALGFSGSGIGLNLVKEMVELHQGTITVKSKPNQGAEFIVSIPIPAEALVEEVQKEVVPEEKPKAPTPKKSKSKGKPVILLIEDNFDFRSFMRETLEELYEVKEAADGVEGYELVYKVIPDMIISDVMMPRMDGLEMCKKLKSDIRTSHIPLILLTARTADEDKIKGLEIGADDYITKPFNMDLLLLRIQNLVEKRQKVQSQFQKNVDIAPSKVEITSLDEKLIKKAIACVEKNLSESKFSVEDLSRELGMSRVYLYKKLMAITGKSPVEFIRIIRLKRGAQLLEKSQLTVAEIAYEVGFNSPRYFSKYFKEEYGMLPTAYIKAKANK</sequence>
<dbReference type="Gene3D" id="1.10.287.130">
    <property type="match status" value="1"/>
</dbReference>
<dbReference type="Pfam" id="PF00512">
    <property type="entry name" value="HisKA"/>
    <property type="match status" value="1"/>
</dbReference>
<feature type="domain" description="Response regulatory" evidence="11">
    <location>
        <begin position="1116"/>
        <end position="1231"/>
    </location>
</feature>
<dbReference type="InterPro" id="IPR001789">
    <property type="entry name" value="Sig_transdc_resp-reg_receiver"/>
</dbReference>
<dbReference type="CDD" id="cd00146">
    <property type="entry name" value="PKD"/>
    <property type="match status" value="1"/>
</dbReference>
<keyword evidence="8" id="KW-0472">Membrane</keyword>
<dbReference type="Pfam" id="PF07494">
    <property type="entry name" value="Reg_prop"/>
    <property type="match status" value="6"/>
</dbReference>
<evidence type="ECO:0000259" key="11">
    <source>
        <dbReference type="PROSITE" id="PS50110"/>
    </source>
</evidence>
<feature type="domain" description="Histidine kinase" evidence="10">
    <location>
        <begin position="862"/>
        <end position="1084"/>
    </location>
</feature>
<proteinExistence type="predicted"/>
<dbReference type="InterPro" id="IPR018062">
    <property type="entry name" value="HTH_AraC-typ_CS"/>
</dbReference>
<feature type="transmembrane region" description="Helical" evidence="8">
    <location>
        <begin position="804"/>
        <end position="825"/>
    </location>
</feature>
<keyword evidence="13" id="KW-1185">Reference proteome</keyword>
<dbReference type="PRINTS" id="PR00344">
    <property type="entry name" value="BCTRLSENSOR"/>
</dbReference>
<dbReference type="PROSITE" id="PS50109">
    <property type="entry name" value="HIS_KIN"/>
    <property type="match status" value="1"/>
</dbReference>
<dbReference type="InterPro" id="IPR036097">
    <property type="entry name" value="HisK_dim/P_sf"/>
</dbReference>
<dbReference type="PANTHER" id="PTHR43547">
    <property type="entry name" value="TWO-COMPONENT HISTIDINE KINASE"/>
    <property type="match status" value="1"/>
</dbReference>
<dbReference type="PROSITE" id="PS00041">
    <property type="entry name" value="HTH_ARAC_FAMILY_1"/>
    <property type="match status" value="1"/>
</dbReference>
<dbReference type="Gene3D" id="3.40.50.2300">
    <property type="match status" value="1"/>
</dbReference>
<dbReference type="Gene3D" id="3.30.565.10">
    <property type="entry name" value="Histidine kinase-like ATPase, C-terminal domain"/>
    <property type="match status" value="1"/>
</dbReference>
<comment type="catalytic activity">
    <reaction evidence="1">
        <text>ATP + protein L-histidine = ADP + protein N-phospho-L-histidine.</text>
        <dbReference type="EC" id="2.7.13.3"/>
    </reaction>
</comment>
<comment type="caution">
    <text evidence="12">The sequence shown here is derived from an EMBL/GenBank/DDBJ whole genome shotgun (WGS) entry which is preliminary data.</text>
</comment>
<keyword evidence="8" id="KW-0812">Transmembrane</keyword>
<dbReference type="PROSITE" id="PS01124">
    <property type="entry name" value="HTH_ARAC_FAMILY_2"/>
    <property type="match status" value="1"/>
</dbReference>
<name>A0ABS5JY73_9BACT</name>
<reference evidence="12 13" key="1">
    <citation type="journal article" date="2015" name="Int. J. Syst. Evol. Microbiol.">
        <title>Carboxylicivirga linearis sp. nov., isolated from a sea cucumber culture pond.</title>
        <authorList>
            <person name="Wang F.Q."/>
            <person name="Zhou Y.X."/>
            <person name="Lin X.Z."/>
            <person name="Chen G.J."/>
            <person name="Du Z.J."/>
        </authorList>
    </citation>
    <scope>NUCLEOTIDE SEQUENCE [LARGE SCALE GENOMIC DNA]</scope>
    <source>
        <strain evidence="12 13">FB218</strain>
    </source>
</reference>
<dbReference type="Proteomes" id="UP000708576">
    <property type="component" value="Unassembled WGS sequence"/>
</dbReference>
<dbReference type="Pfam" id="PF02518">
    <property type="entry name" value="HATPase_c"/>
    <property type="match status" value="1"/>
</dbReference>
<dbReference type="InterPro" id="IPR004358">
    <property type="entry name" value="Sig_transdc_His_kin-like_C"/>
</dbReference>
<evidence type="ECO:0000256" key="5">
    <source>
        <dbReference type="ARBA" id="ARBA00023125"/>
    </source>
</evidence>
<dbReference type="InterPro" id="IPR003661">
    <property type="entry name" value="HisK_dim/P_dom"/>
</dbReference>
<dbReference type="SMART" id="SM00388">
    <property type="entry name" value="HisKA"/>
    <property type="match status" value="1"/>
</dbReference>
<keyword evidence="4" id="KW-0805">Transcription regulation</keyword>
<evidence type="ECO:0000256" key="6">
    <source>
        <dbReference type="ARBA" id="ARBA00023163"/>
    </source>
</evidence>
<dbReference type="InterPro" id="IPR018060">
    <property type="entry name" value="HTH_AraC"/>
</dbReference>
<keyword evidence="5" id="KW-0238">DNA-binding</keyword>
<dbReference type="InterPro" id="IPR011123">
    <property type="entry name" value="Y_Y_Y"/>
</dbReference>
<dbReference type="InterPro" id="IPR003594">
    <property type="entry name" value="HATPase_dom"/>
</dbReference>
<evidence type="ECO:0000259" key="9">
    <source>
        <dbReference type="PROSITE" id="PS01124"/>
    </source>
</evidence>
<dbReference type="PANTHER" id="PTHR43547:SF2">
    <property type="entry name" value="HYBRID SIGNAL TRANSDUCTION HISTIDINE KINASE C"/>
    <property type="match status" value="1"/>
</dbReference>
<dbReference type="Pfam" id="PF12833">
    <property type="entry name" value="HTH_18"/>
    <property type="match status" value="1"/>
</dbReference>
<dbReference type="EMBL" id="JAGUCO010000010">
    <property type="protein sequence ID" value="MBS2099376.1"/>
    <property type="molecule type" value="Genomic_DNA"/>
</dbReference>
<keyword evidence="6" id="KW-0804">Transcription</keyword>
<keyword evidence="3 7" id="KW-0597">Phosphoprotein</keyword>
<dbReference type="InterPro" id="IPR011006">
    <property type="entry name" value="CheY-like_superfamily"/>
</dbReference>
<dbReference type="EC" id="2.7.13.3" evidence="2"/>
<dbReference type="Pfam" id="PF00072">
    <property type="entry name" value="Response_reg"/>
    <property type="match status" value="1"/>
</dbReference>
<dbReference type="SMART" id="SM00387">
    <property type="entry name" value="HATPase_c"/>
    <property type="match status" value="1"/>
</dbReference>
<feature type="domain" description="HTH araC/xylS-type" evidence="9">
    <location>
        <begin position="1263"/>
        <end position="1362"/>
    </location>
</feature>
<dbReference type="SUPFAM" id="SSF52172">
    <property type="entry name" value="CheY-like"/>
    <property type="match status" value="1"/>
</dbReference>
<dbReference type="CDD" id="cd00082">
    <property type="entry name" value="HisKA"/>
    <property type="match status" value="1"/>
</dbReference>
<accession>A0ABS5JY73</accession>
<evidence type="ECO:0000256" key="2">
    <source>
        <dbReference type="ARBA" id="ARBA00012438"/>
    </source>
</evidence>
<dbReference type="InterPro" id="IPR011110">
    <property type="entry name" value="Reg_prop"/>
</dbReference>
<evidence type="ECO:0000259" key="10">
    <source>
        <dbReference type="PROSITE" id="PS50109"/>
    </source>
</evidence>
<evidence type="ECO:0000256" key="4">
    <source>
        <dbReference type="ARBA" id="ARBA00023015"/>
    </source>
</evidence>
<organism evidence="12 13">
    <name type="scientific">Carboxylicivirga linearis</name>
    <dbReference type="NCBI Taxonomy" id="1628157"/>
    <lineage>
        <taxon>Bacteria</taxon>
        <taxon>Pseudomonadati</taxon>
        <taxon>Bacteroidota</taxon>
        <taxon>Bacteroidia</taxon>
        <taxon>Marinilabiliales</taxon>
        <taxon>Marinilabiliaceae</taxon>
        <taxon>Carboxylicivirga</taxon>
    </lineage>
</organism>
<dbReference type="SMART" id="SM00342">
    <property type="entry name" value="HTH_ARAC"/>
    <property type="match status" value="1"/>
</dbReference>
<evidence type="ECO:0000313" key="13">
    <source>
        <dbReference type="Proteomes" id="UP000708576"/>
    </source>
</evidence>
<dbReference type="SUPFAM" id="SSF63829">
    <property type="entry name" value="Calcium-dependent phosphotriesterase"/>
    <property type="match status" value="3"/>
</dbReference>
<gene>
    <name evidence="12" type="ORF">KEM10_13865</name>
</gene>
<dbReference type="InterPro" id="IPR036890">
    <property type="entry name" value="HATPase_C_sf"/>
</dbReference>
<dbReference type="Gene3D" id="2.130.10.10">
    <property type="entry name" value="YVTN repeat-like/Quinoprotein amine dehydrogenase"/>
    <property type="match status" value="2"/>
</dbReference>
<dbReference type="SUPFAM" id="SSF47384">
    <property type="entry name" value="Homodimeric domain of signal transducing histidine kinase"/>
    <property type="match status" value="1"/>
</dbReference>
<evidence type="ECO:0000256" key="8">
    <source>
        <dbReference type="SAM" id="Phobius"/>
    </source>
</evidence>
<dbReference type="SUPFAM" id="SSF46689">
    <property type="entry name" value="Homeodomain-like"/>
    <property type="match status" value="1"/>
</dbReference>
<evidence type="ECO:0000256" key="3">
    <source>
        <dbReference type="ARBA" id="ARBA00022553"/>
    </source>
</evidence>
<dbReference type="RefSeq" id="WP_212216618.1">
    <property type="nucleotide sequence ID" value="NZ_JAGUCO010000010.1"/>
</dbReference>
<dbReference type="InterPro" id="IPR015943">
    <property type="entry name" value="WD40/YVTN_repeat-like_dom_sf"/>
</dbReference>
<dbReference type="SUPFAM" id="SSF55874">
    <property type="entry name" value="ATPase domain of HSP90 chaperone/DNA topoisomerase II/histidine kinase"/>
    <property type="match status" value="1"/>
</dbReference>
<evidence type="ECO:0000256" key="7">
    <source>
        <dbReference type="PROSITE-ProRule" id="PRU00169"/>
    </source>
</evidence>
<dbReference type="Gene3D" id="2.60.40.10">
    <property type="entry name" value="Immunoglobulins"/>
    <property type="match status" value="1"/>
</dbReference>
<evidence type="ECO:0000256" key="1">
    <source>
        <dbReference type="ARBA" id="ARBA00000085"/>
    </source>
</evidence>
<dbReference type="CDD" id="cd17574">
    <property type="entry name" value="REC_OmpR"/>
    <property type="match status" value="1"/>
</dbReference>
<keyword evidence="8" id="KW-1133">Transmembrane helix</keyword>